<dbReference type="Gene3D" id="1.10.101.10">
    <property type="entry name" value="PGBD-like superfamily/PGBD"/>
    <property type="match status" value="1"/>
</dbReference>
<dbReference type="Proteomes" id="UP000256541">
    <property type="component" value="Unassembled WGS sequence"/>
</dbReference>
<dbReference type="Pfam" id="PF01471">
    <property type="entry name" value="PG_binding_1"/>
    <property type="match status" value="1"/>
</dbReference>
<dbReference type="OrthoDB" id="3268648at2"/>
<reference evidence="2 3" key="1">
    <citation type="submission" date="2017-04" db="EMBL/GenBank/DDBJ databases">
        <title>Comparative genome analysis of Subtercola boreus.</title>
        <authorList>
            <person name="Cho Y.-J."/>
            <person name="Cho A."/>
            <person name="Kim O.-S."/>
            <person name="Lee J.-I."/>
        </authorList>
    </citation>
    <scope>NUCLEOTIDE SEQUENCE [LARGE SCALE GENOMIC DNA]</scope>
    <source>
        <strain evidence="2 3">P27479</strain>
    </source>
</reference>
<gene>
    <name evidence="2" type="ORF">B7R22_07105</name>
</gene>
<sequence>MTTLTVPGVVALVVGLALAAWASTVLLSPPGHAAEPGGFATATVMLGEVGSELSLNAAAEWQAAPVARNEAAGVVTSVDSAQGGDARQGSRLYSVNGRAVIVARGEIPAYRPLSTGDSGDDARQLQQLLSDAGFFTGEVDGALGADARTAIERWQQSLGEPASGEVALGDVVFVPSLPARLTLDGVVTRGARLAGGEQVVVGIGSSPQFTVPVGPAQAAGIVTGARVELTSASGQQWKAVVAGRTAAATGSTVVLTLDPVPTVAAPSGATPSAPTPSAPAPICGASCSEIPATGQTLLAARIITVESVHGSVVPSMALQSDAQQGLLLVDSAGARHPVTVLASARGMSVVRGVDPGLVVRVPNTPSSAGEPAGDGP</sequence>
<organism evidence="2 3">
    <name type="scientific">Subtercola boreus</name>
    <dbReference type="NCBI Taxonomy" id="120213"/>
    <lineage>
        <taxon>Bacteria</taxon>
        <taxon>Bacillati</taxon>
        <taxon>Actinomycetota</taxon>
        <taxon>Actinomycetes</taxon>
        <taxon>Micrococcales</taxon>
        <taxon>Microbacteriaceae</taxon>
        <taxon>Subtercola</taxon>
    </lineage>
</organism>
<feature type="domain" description="Peptidoglycan binding-like" evidence="1">
    <location>
        <begin position="118"/>
        <end position="166"/>
    </location>
</feature>
<evidence type="ECO:0000259" key="1">
    <source>
        <dbReference type="Pfam" id="PF01471"/>
    </source>
</evidence>
<dbReference type="InterPro" id="IPR036365">
    <property type="entry name" value="PGBD-like_sf"/>
</dbReference>
<accession>A0A3E0W0P9</accession>
<dbReference type="InterPro" id="IPR002477">
    <property type="entry name" value="Peptidoglycan-bd-like"/>
</dbReference>
<protein>
    <recommendedName>
        <fullName evidence="1">Peptidoglycan binding-like domain-containing protein</fullName>
    </recommendedName>
</protein>
<dbReference type="EMBL" id="NBXB01000021">
    <property type="protein sequence ID" value="RFA15093.1"/>
    <property type="molecule type" value="Genomic_DNA"/>
</dbReference>
<dbReference type="AlphaFoldDB" id="A0A3E0W0P9"/>
<comment type="caution">
    <text evidence="2">The sequence shown here is derived from an EMBL/GenBank/DDBJ whole genome shotgun (WGS) entry which is preliminary data.</text>
</comment>
<evidence type="ECO:0000313" key="2">
    <source>
        <dbReference type="EMBL" id="RFA15093.1"/>
    </source>
</evidence>
<dbReference type="InterPro" id="IPR036366">
    <property type="entry name" value="PGBDSf"/>
</dbReference>
<dbReference type="SUPFAM" id="SSF47090">
    <property type="entry name" value="PGBD-like"/>
    <property type="match status" value="1"/>
</dbReference>
<proteinExistence type="predicted"/>
<dbReference type="RefSeq" id="WP_147305332.1">
    <property type="nucleotide sequence ID" value="NZ_NBXB01000021.1"/>
</dbReference>
<evidence type="ECO:0000313" key="3">
    <source>
        <dbReference type="Proteomes" id="UP000256541"/>
    </source>
</evidence>
<name>A0A3E0W0P9_9MICO</name>